<dbReference type="SUPFAM" id="SSF56112">
    <property type="entry name" value="Protein kinase-like (PK-like)"/>
    <property type="match status" value="1"/>
</dbReference>
<comment type="caution">
    <text evidence="3">The sequence shown here is derived from an EMBL/GenBank/DDBJ whole genome shotgun (WGS) entry which is preliminary data.</text>
</comment>
<dbReference type="PANTHER" id="PTHR24359:SF1">
    <property type="entry name" value="INHIBITOR OF NUCLEAR FACTOR KAPPA-B KINASE EPSILON SUBUNIT HOMOLOG 1-RELATED"/>
    <property type="match status" value="1"/>
</dbReference>
<dbReference type="Proteomes" id="UP000720189">
    <property type="component" value="Unassembled WGS sequence"/>
</dbReference>
<accession>A0A9P9HNB8</accession>
<keyword evidence="4" id="KW-1185">Reference proteome</keyword>
<evidence type="ECO:0000256" key="1">
    <source>
        <dbReference type="SAM" id="SignalP"/>
    </source>
</evidence>
<dbReference type="EMBL" id="JAGMUX010000004">
    <property type="protein sequence ID" value="KAH7260973.1"/>
    <property type="molecule type" value="Genomic_DNA"/>
</dbReference>
<dbReference type="Pfam" id="PF00069">
    <property type="entry name" value="Pkinase"/>
    <property type="match status" value="1"/>
</dbReference>
<sequence length="414" mass="46476">MAPPTRKKIFAILVLMGKVPAIAHVCDEGFSDNDLPFDLDPDGMKLVRRHGTSSQPIQAFIDWKEHESDMFDSYQWYMLAPYFVLANEDEPRATHYTLSDMLPLPFAVSEAPPDYALGEMEGCLGVQKVTIHHVHHSRGDPKFWMGNSPNSNSIDLTKWISSQLFGLADALQLIRDLFPTEVITESGHGLLPPHRDLSPESILCFSTSTSTGGVLKITDFGSMQFHDEQLYHQRGSGSCVNSTYRAPEIHKDDSASDSDLWSLGYIILHFITWSYGGWERVESLSTLSCNEEEESGAFTREDKFFMYSNSNTTILNLDSERLTQRNPDGTAIGPEKDLSDSGPVLKESVQIEMSKFLDKSNSQFTRDIIGLVKRDLLRTDARDRASCTAVRDYLKELHEKCAGSDAYCRRAVPS</sequence>
<organism evidence="3 4">
    <name type="scientific">Fusarium redolens</name>
    <dbReference type="NCBI Taxonomy" id="48865"/>
    <lineage>
        <taxon>Eukaryota</taxon>
        <taxon>Fungi</taxon>
        <taxon>Dikarya</taxon>
        <taxon>Ascomycota</taxon>
        <taxon>Pezizomycotina</taxon>
        <taxon>Sordariomycetes</taxon>
        <taxon>Hypocreomycetidae</taxon>
        <taxon>Hypocreales</taxon>
        <taxon>Nectriaceae</taxon>
        <taxon>Fusarium</taxon>
        <taxon>Fusarium redolens species complex</taxon>
    </lineage>
</organism>
<protein>
    <recommendedName>
        <fullName evidence="2">Protein kinase domain-containing protein</fullName>
    </recommendedName>
</protein>
<reference evidence="3" key="1">
    <citation type="journal article" date="2021" name="Nat. Commun.">
        <title>Genetic determinants of endophytism in the Arabidopsis root mycobiome.</title>
        <authorList>
            <person name="Mesny F."/>
            <person name="Miyauchi S."/>
            <person name="Thiergart T."/>
            <person name="Pickel B."/>
            <person name="Atanasova L."/>
            <person name="Karlsson M."/>
            <person name="Huettel B."/>
            <person name="Barry K.W."/>
            <person name="Haridas S."/>
            <person name="Chen C."/>
            <person name="Bauer D."/>
            <person name="Andreopoulos W."/>
            <person name="Pangilinan J."/>
            <person name="LaButti K."/>
            <person name="Riley R."/>
            <person name="Lipzen A."/>
            <person name="Clum A."/>
            <person name="Drula E."/>
            <person name="Henrissat B."/>
            <person name="Kohler A."/>
            <person name="Grigoriev I.V."/>
            <person name="Martin F.M."/>
            <person name="Hacquard S."/>
        </authorList>
    </citation>
    <scope>NUCLEOTIDE SEQUENCE</scope>
    <source>
        <strain evidence="3">MPI-CAGE-AT-0023</strain>
    </source>
</reference>
<dbReference type="PANTHER" id="PTHR24359">
    <property type="entry name" value="SERINE/THREONINE-PROTEIN KINASE SBK1"/>
    <property type="match status" value="1"/>
</dbReference>
<dbReference type="PROSITE" id="PS50011">
    <property type="entry name" value="PROTEIN_KINASE_DOM"/>
    <property type="match status" value="1"/>
</dbReference>
<feature type="signal peptide" evidence="1">
    <location>
        <begin position="1"/>
        <end position="23"/>
    </location>
</feature>
<dbReference type="RefSeq" id="XP_046052850.1">
    <property type="nucleotide sequence ID" value="XM_046189763.1"/>
</dbReference>
<evidence type="ECO:0000313" key="3">
    <source>
        <dbReference type="EMBL" id="KAH7260973.1"/>
    </source>
</evidence>
<dbReference type="InterPro" id="IPR011009">
    <property type="entry name" value="Kinase-like_dom_sf"/>
</dbReference>
<dbReference type="GeneID" id="70219717"/>
<dbReference type="InterPro" id="IPR000719">
    <property type="entry name" value="Prot_kinase_dom"/>
</dbReference>
<feature type="domain" description="Protein kinase" evidence="2">
    <location>
        <begin position="1"/>
        <end position="394"/>
    </location>
</feature>
<feature type="chain" id="PRO_5040285193" description="Protein kinase domain-containing protein" evidence="1">
    <location>
        <begin position="24"/>
        <end position="414"/>
    </location>
</feature>
<evidence type="ECO:0000313" key="4">
    <source>
        <dbReference type="Proteomes" id="UP000720189"/>
    </source>
</evidence>
<evidence type="ECO:0000259" key="2">
    <source>
        <dbReference type="PROSITE" id="PS50011"/>
    </source>
</evidence>
<dbReference type="OrthoDB" id="20872at2759"/>
<keyword evidence="1" id="KW-0732">Signal</keyword>
<dbReference type="GO" id="GO:0004674">
    <property type="term" value="F:protein serine/threonine kinase activity"/>
    <property type="evidence" value="ECO:0007669"/>
    <property type="project" value="TreeGrafter"/>
</dbReference>
<proteinExistence type="predicted"/>
<name>A0A9P9HNB8_FUSRE</name>
<gene>
    <name evidence="3" type="ORF">BKA55DRAFT_535981</name>
</gene>
<dbReference type="Gene3D" id="1.10.510.10">
    <property type="entry name" value="Transferase(Phosphotransferase) domain 1"/>
    <property type="match status" value="1"/>
</dbReference>
<dbReference type="GO" id="GO:0005524">
    <property type="term" value="F:ATP binding"/>
    <property type="evidence" value="ECO:0007669"/>
    <property type="project" value="InterPro"/>
</dbReference>
<dbReference type="AlphaFoldDB" id="A0A9P9HNB8"/>